<dbReference type="EC" id="1.-.-.-" evidence="2"/>
<dbReference type="PANTHER" id="PTHR43539:SF89">
    <property type="entry name" value="NAD(P)-BINDING DOMAIN-CONTAINING PROTEIN"/>
    <property type="match status" value="1"/>
</dbReference>
<evidence type="ECO:0000313" key="2">
    <source>
        <dbReference type="EMBL" id="TWU11716.1"/>
    </source>
</evidence>
<dbReference type="PRINTS" id="PR00469">
    <property type="entry name" value="PNDRDTASEII"/>
</dbReference>
<gene>
    <name evidence="2" type="primary">czcO</name>
    <name evidence="2" type="ORF">CA54_05250</name>
</gene>
<keyword evidence="1 2" id="KW-0560">Oxidoreductase</keyword>
<dbReference type="InterPro" id="IPR036188">
    <property type="entry name" value="FAD/NAD-bd_sf"/>
</dbReference>
<sequence length="374" mass="41320">MTEEDVHLFDVLVIGAGAAGVGVGVALKHAGIDNFLILDRYQVGASFERWPEETQFITPSFPTNSIGMLDLNSVAIGVSPAYSLGVEHPTGKEFAAHLCSVAAVFELPVCKDAEVLQVKRFDDCFLVETAEHTLRSKLVIWAAGEFQYPQAKPFPGAELCRHTATIPSYEDLDGDDFIVIGGYESGVDAAYHLSCYDKRVRLIDAGCPWEDETSEPSVALSTFSLERMQAEWFEAQTELIPHCPVSKVLRDGDKYQVHAAGGLLFESRSAPLLAIGFEGSLRLVSDLFEKREDGYPLLSEQDESTVTPGLFLCGPAVRHDHHVFCYIYKYRQRFAVVAKAIATQLGLPAEELENYRKWGMYLDDLSCCGEECVC</sequence>
<name>A0A5C6BK69_9PLAN</name>
<organism evidence="2 3">
    <name type="scientific">Symmachiella macrocystis</name>
    <dbReference type="NCBI Taxonomy" id="2527985"/>
    <lineage>
        <taxon>Bacteria</taxon>
        <taxon>Pseudomonadati</taxon>
        <taxon>Planctomycetota</taxon>
        <taxon>Planctomycetia</taxon>
        <taxon>Planctomycetales</taxon>
        <taxon>Planctomycetaceae</taxon>
        <taxon>Symmachiella</taxon>
    </lineage>
</organism>
<protein>
    <submittedName>
        <fullName evidence="2">Putative oxidoreductase CzcO</fullName>
        <ecNumber evidence="2">1.-.-.-</ecNumber>
    </submittedName>
</protein>
<evidence type="ECO:0000313" key="3">
    <source>
        <dbReference type="Proteomes" id="UP000320735"/>
    </source>
</evidence>
<dbReference type="Proteomes" id="UP000320735">
    <property type="component" value="Unassembled WGS sequence"/>
</dbReference>
<comment type="caution">
    <text evidence="2">The sequence shown here is derived from an EMBL/GenBank/DDBJ whole genome shotgun (WGS) entry which is preliminary data.</text>
</comment>
<accession>A0A5C6BK69</accession>
<dbReference type="EMBL" id="SJPP01000001">
    <property type="protein sequence ID" value="TWU11716.1"/>
    <property type="molecule type" value="Genomic_DNA"/>
</dbReference>
<keyword evidence="3" id="KW-1185">Reference proteome</keyword>
<dbReference type="PRINTS" id="PR00368">
    <property type="entry name" value="FADPNR"/>
</dbReference>
<dbReference type="RefSeq" id="WP_146369285.1">
    <property type="nucleotide sequence ID" value="NZ_SJPP01000001.1"/>
</dbReference>
<proteinExistence type="predicted"/>
<dbReference type="SUPFAM" id="SSF51905">
    <property type="entry name" value="FAD/NAD(P)-binding domain"/>
    <property type="match status" value="1"/>
</dbReference>
<dbReference type="Gene3D" id="3.50.50.60">
    <property type="entry name" value="FAD/NAD(P)-binding domain"/>
    <property type="match status" value="2"/>
</dbReference>
<dbReference type="Pfam" id="PF13738">
    <property type="entry name" value="Pyr_redox_3"/>
    <property type="match status" value="1"/>
</dbReference>
<dbReference type="GO" id="GO:0050660">
    <property type="term" value="F:flavin adenine dinucleotide binding"/>
    <property type="evidence" value="ECO:0007669"/>
    <property type="project" value="TreeGrafter"/>
</dbReference>
<dbReference type="PANTHER" id="PTHR43539">
    <property type="entry name" value="FLAVIN-BINDING MONOOXYGENASE-LIKE PROTEIN (AFU_ORTHOLOGUE AFUA_4G09220)"/>
    <property type="match status" value="1"/>
</dbReference>
<dbReference type="InterPro" id="IPR050982">
    <property type="entry name" value="Auxin_biosynth/cation_transpt"/>
</dbReference>
<reference evidence="2 3" key="1">
    <citation type="submission" date="2019-02" db="EMBL/GenBank/DDBJ databases">
        <title>Deep-cultivation of Planctomycetes and their phenomic and genomic characterization uncovers novel biology.</title>
        <authorList>
            <person name="Wiegand S."/>
            <person name="Jogler M."/>
            <person name="Boedeker C."/>
            <person name="Pinto D."/>
            <person name="Vollmers J."/>
            <person name="Rivas-Marin E."/>
            <person name="Kohn T."/>
            <person name="Peeters S.H."/>
            <person name="Heuer A."/>
            <person name="Rast P."/>
            <person name="Oberbeckmann S."/>
            <person name="Bunk B."/>
            <person name="Jeske O."/>
            <person name="Meyerdierks A."/>
            <person name="Storesund J.E."/>
            <person name="Kallscheuer N."/>
            <person name="Luecker S."/>
            <person name="Lage O.M."/>
            <person name="Pohl T."/>
            <person name="Merkel B.J."/>
            <person name="Hornburger P."/>
            <person name="Mueller R.-W."/>
            <person name="Bruemmer F."/>
            <person name="Labrenz M."/>
            <person name="Spormann A.M."/>
            <person name="Op Den Camp H."/>
            <person name="Overmann J."/>
            <person name="Amann R."/>
            <person name="Jetten M.S.M."/>
            <person name="Mascher T."/>
            <person name="Medema M.H."/>
            <person name="Devos D.P."/>
            <person name="Kaster A.-K."/>
            <person name="Ovreas L."/>
            <person name="Rohde M."/>
            <person name="Galperin M.Y."/>
            <person name="Jogler C."/>
        </authorList>
    </citation>
    <scope>NUCLEOTIDE SEQUENCE [LARGE SCALE GENOMIC DNA]</scope>
    <source>
        <strain evidence="2 3">CA54</strain>
    </source>
</reference>
<dbReference type="AlphaFoldDB" id="A0A5C6BK69"/>
<dbReference type="OrthoDB" id="178899at2"/>
<evidence type="ECO:0000256" key="1">
    <source>
        <dbReference type="ARBA" id="ARBA00023002"/>
    </source>
</evidence>
<dbReference type="GO" id="GO:0004497">
    <property type="term" value="F:monooxygenase activity"/>
    <property type="evidence" value="ECO:0007669"/>
    <property type="project" value="TreeGrafter"/>
</dbReference>